<feature type="region of interest" description="Disordered" evidence="3">
    <location>
        <begin position="327"/>
        <end position="357"/>
    </location>
</feature>
<feature type="region of interest" description="Disordered" evidence="3">
    <location>
        <begin position="449"/>
        <end position="499"/>
    </location>
</feature>
<dbReference type="EMBL" id="CM035440">
    <property type="protein sequence ID" value="KAH7283264.1"/>
    <property type="molecule type" value="Genomic_DNA"/>
</dbReference>
<comment type="similarity">
    <text evidence="1">Belongs to the SLBP family.</text>
</comment>
<dbReference type="InterPro" id="IPR038294">
    <property type="entry name" value="SLBP_RNA_bind_sf"/>
</dbReference>
<name>A0A8T2QI26_CERRI</name>
<feature type="domain" description="Histone RNA hairpin-binding protein RNA-binding" evidence="4">
    <location>
        <begin position="382"/>
        <end position="450"/>
    </location>
</feature>
<dbReference type="PANTHER" id="PTHR17408">
    <property type="entry name" value="HISTONE RNA HAIRPIN-BINDING PROTEIN"/>
    <property type="match status" value="1"/>
</dbReference>
<sequence>MCMMPSRFCNGLDIRSVREGELFSAIGGTISDLKSNPMVTCSKEGGDSSDHTRRIRCLSSASGFTSHSRCYPPEMQVEDSIISRFPKSFESIAHRTEAANRCTTGDKKIMSNGVRENRSFRYDGAREVEVCYSSSSPTGGNKRGGEFQALIPEILQKASERSCEPGYENHSSVRKRSSVEYDSTKEQSKVVHSCNKEEAARLAKFDPGNENSAIQSKSSNKRRYSDTSAQKSVNEESLIRNKKIFLKECIGIRSSRENSSYASGEQINTKRQCSGLKIEPKENSLCVRRIEQGVKSERRSGNMCDLAPSIDLDTAVRMNKFVSKSPEEVCPSINSDLNAEKKSRKNDGDLPTTKSPSGIFVDVTNKFELHAGSALREKPEETDAHRLSQRQKQIEYGKNTLGYERYTELVPRFKRKAKDPQTPNPKQVCSKRSWDGQIRKWRRLLHLYDPPSEDGEEVAEDLSRFRNADTDPSYASKRGDKVGDETESVQSAISDNLQPAKDANLTIYDDWMES</sequence>
<comment type="caution">
    <text evidence="5">The sequence shown here is derived from an EMBL/GenBank/DDBJ whole genome shotgun (WGS) entry which is preliminary data.</text>
</comment>
<evidence type="ECO:0000256" key="3">
    <source>
        <dbReference type="SAM" id="MobiDB-lite"/>
    </source>
</evidence>
<evidence type="ECO:0000313" key="6">
    <source>
        <dbReference type="Proteomes" id="UP000825935"/>
    </source>
</evidence>
<accession>A0A8T2QI26</accession>
<keyword evidence="6" id="KW-1185">Reference proteome</keyword>
<dbReference type="GO" id="GO:0003729">
    <property type="term" value="F:mRNA binding"/>
    <property type="evidence" value="ECO:0007669"/>
    <property type="project" value="InterPro"/>
</dbReference>
<feature type="compositionally biased region" description="Polar residues" evidence="3">
    <location>
        <begin position="209"/>
        <end position="218"/>
    </location>
</feature>
<dbReference type="FunFam" id="1.10.8.1120:FF:000001">
    <property type="entry name" value="Histone RNA hairpin-binding protein-like"/>
    <property type="match status" value="1"/>
</dbReference>
<dbReference type="GO" id="GO:0071207">
    <property type="term" value="F:histone pre-mRNA stem-loop binding"/>
    <property type="evidence" value="ECO:0007669"/>
    <property type="project" value="TreeGrafter"/>
</dbReference>
<dbReference type="Pfam" id="PF15247">
    <property type="entry name" value="SLBP_RNA_bind"/>
    <property type="match status" value="1"/>
</dbReference>
<dbReference type="GO" id="GO:0051028">
    <property type="term" value="P:mRNA transport"/>
    <property type="evidence" value="ECO:0007669"/>
    <property type="project" value="TreeGrafter"/>
</dbReference>
<dbReference type="AlphaFoldDB" id="A0A8T2QI26"/>
<dbReference type="GO" id="GO:0005737">
    <property type="term" value="C:cytoplasm"/>
    <property type="evidence" value="ECO:0007669"/>
    <property type="project" value="TreeGrafter"/>
</dbReference>
<dbReference type="Proteomes" id="UP000825935">
    <property type="component" value="Chromosome 35"/>
</dbReference>
<keyword evidence="2" id="KW-0694">RNA-binding</keyword>
<evidence type="ECO:0000256" key="2">
    <source>
        <dbReference type="ARBA" id="ARBA00022884"/>
    </source>
</evidence>
<evidence type="ECO:0000259" key="4">
    <source>
        <dbReference type="Pfam" id="PF15247"/>
    </source>
</evidence>
<reference evidence="5" key="1">
    <citation type="submission" date="2021-08" db="EMBL/GenBank/DDBJ databases">
        <title>WGS assembly of Ceratopteris richardii.</title>
        <authorList>
            <person name="Marchant D.B."/>
            <person name="Chen G."/>
            <person name="Jenkins J."/>
            <person name="Shu S."/>
            <person name="Leebens-Mack J."/>
            <person name="Grimwood J."/>
            <person name="Schmutz J."/>
            <person name="Soltis P."/>
            <person name="Soltis D."/>
            <person name="Chen Z.-H."/>
        </authorList>
    </citation>
    <scope>NUCLEOTIDE SEQUENCE</scope>
    <source>
        <strain evidence="5">Whitten #5841</strain>
        <tissue evidence="5">Leaf</tissue>
    </source>
</reference>
<dbReference type="GO" id="GO:0006398">
    <property type="term" value="P:mRNA 3'-end processing by stem-loop binding and cleavage"/>
    <property type="evidence" value="ECO:0007669"/>
    <property type="project" value="TreeGrafter"/>
</dbReference>
<dbReference type="InterPro" id="IPR026502">
    <property type="entry name" value="SLBP1/SLBP2"/>
</dbReference>
<feature type="region of interest" description="Disordered" evidence="3">
    <location>
        <begin position="161"/>
        <end position="233"/>
    </location>
</feature>
<dbReference type="GO" id="GO:0071204">
    <property type="term" value="C:histone pre-mRNA 3'end processing complex"/>
    <property type="evidence" value="ECO:0007669"/>
    <property type="project" value="TreeGrafter"/>
</dbReference>
<evidence type="ECO:0000256" key="1">
    <source>
        <dbReference type="ARBA" id="ARBA00006151"/>
    </source>
</evidence>
<feature type="compositionally biased region" description="Basic and acidic residues" evidence="3">
    <location>
        <begin position="338"/>
        <end position="348"/>
    </location>
</feature>
<organism evidence="5 6">
    <name type="scientific">Ceratopteris richardii</name>
    <name type="common">Triangle waterfern</name>
    <dbReference type="NCBI Taxonomy" id="49495"/>
    <lineage>
        <taxon>Eukaryota</taxon>
        <taxon>Viridiplantae</taxon>
        <taxon>Streptophyta</taxon>
        <taxon>Embryophyta</taxon>
        <taxon>Tracheophyta</taxon>
        <taxon>Polypodiopsida</taxon>
        <taxon>Polypodiidae</taxon>
        <taxon>Polypodiales</taxon>
        <taxon>Pteridineae</taxon>
        <taxon>Pteridaceae</taxon>
        <taxon>Parkerioideae</taxon>
        <taxon>Ceratopteris</taxon>
    </lineage>
</organism>
<feature type="compositionally biased region" description="Polar residues" evidence="3">
    <location>
        <begin position="488"/>
        <end position="497"/>
    </location>
</feature>
<dbReference type="OrthoDB" id="265795at2759"/>
<dbReference type="Gene3D" id="1.10.8.1120">
    <property type="entry name" value="Histone RNA hairpin-binding protein RNA-binding domain"/>
    <property type="match status" value="1"/>
</dbReference>
<evidence type="ECO:0000313" key="5">
    <source>
        <dbReference type="EMBL" id="KAH7283264.1"/>
    </source>
</evidence>
<gene>
    <name evidence="5" type="ORF">KP509_35G069300</name>
</gene>
<feature type="compositionally biased region" description="Basic and acidic residues" evidence="3">
    <location>
        <begin position="177"/>
        <end position="204"/>
    </location>
</feature>
<proteinExistence type="inferred from homology"/>
<protein>
    <recommendedName>
        <fullName evidence="4">Histone RNA hairpin-binding protein RNA-binding domain-containing protein</fullName>
    </recommendedName>
</protein>
<dbReference type="InterPro" id="IPR029344">
    <property type="entry name" value="SLBP_RNA_bind"/>
</dbReference>
<feature type="compositionally biased region" description="Acidic residues" evidence="3">
    <location>
        <begin position="451"/>
        <end position="460"/>
    </location>
</feature>
<dbReference type="PANTHER" id="PTHR17408:SF0">
    <property type="entry name" value="HISTONE RNA HAIRPIN-BINDING PROTEIN"/>
    <property type="match status" value="1"/>
</dbReference>